<dbReference type="EMBL" id="GBRH01198356">
    <property type="protein sequence ID" value="JAD99539.1"/>
    <property type="molecule type" value="Transcribed_RNA"/>
</dbReference>
<name>A0A0A9EFL7_ARUDO</name>
<reference evidence="2" key="1">
    <citation type="submission" date="2014-09" db="EMBL/GenBank/DDBJ databases">
        <authorList>
            <person name="Magalhaes I.L.F."/>
            <person name="Oliveira U."/>
            <person name="Santos F.R."/>
            <person name="Vidigal T.H.D.A."/>
            <person name="Brescovit A.D."/>
            <person name="Santos A.J."/>
        </authorList>
    </citation>
    <scope>NUCLEOTIDE SEQUENCE</scope>
    <source>
        <tissue evidence="2">Shoot tissue taken approximately 20 cm above the soil surface</tissue>
    </source>
</reference>
<keyword evidence="1" id="KW-0472">Membrane</keyword>
<reference evidence="2" key="2">
    <citation type="journal article" date="2015" name="Data Brief">
        <title>Shoot transcriptome of the giant reed, Arundo donax.</title>
        <authorList>
            <person name="Barrero R.A."/>
            <person name="Guerrero F.D."/>
            <person name="Moolhuijzen P."/>
            <person name="Goolsby J.A."/>
            <person name="Tidwell J."/>
            <person name="Bellgard S.E."/>
            <person name="Bellgard M.I."/>
        </authorList>
    </citation>
    <scope>NUCLEOTIDE SEQUENCE</scope>
    <source>
        <tissue evidence="2">Shoot tissue taken approximately 20 cm above the soil surface</tissue>
    </source>
</reference>
<evidence type="ECO:0000256" key="1">
    <source>
        <dbReference type="SAM" id="Phobius"/>
    </source>
</evidence>
<feature type="transmembrane region" description="Helical" evidence="1">
    <location>
        <begin position="6"/>
        <end position="27"/>
    </location>
</feature>
<dbReference type="AlphaFoldDB" id="A0A0A9EFL7"/>
<proteinExistence type="predicted"/>
<keyword evidence="1" id="KW-0812">Transmembrane</keyword>
<keyword evidence="1" id="KW-1133">Transmembrane helix</keyword>
<evidence type="ECO:0000313" key="2">
    <source>
        <dbReference type="EMBL" id="JAD99539.1"/>
    </source>
</evidence>
<protein>
    <submittedName>
        <fullName evidence="2">Uncharacterized protein</fullName>
    </submittedName>
</protein>
<organism evidence="2">
    <name type="scientific">Arundo donax</name>
    <name type="common">Giant reed</name>
    <name type="synonym">Donax arundinaceus</name>
    <dbReference type="NCBI Taxonomy" id="35708"/>
    <lineage>
        <taxon>Eukaryota</taxon>
        <taxon>Viridiplantae</taxon>
        <taxon>Streptophyta</taxon>
        <taxon>Embryophyta</taxon>
        <taxon>Tracheophyta</taxon>
        <taxon>Spermatophyta</taxon>
        <taxon>Magnoliopsida</taxon>
        <taxon>Liliopsida</taxon>
        <taxon>Poales</taxon>
        <taxon>Poaceae</taxon>
        <taxon>PACMAD clade</taxon>
        <taxon>Arundinoideae</taxon>
        <taxon>Arundineae</taxon>
        <taxon>Arundo</taxon>
    </lineage>
</organism>
<sequence length="36" mass="4297">MVASNLFQRLMISLFFIVLRMVASNLFQRLINSFEF</sequence>
<accession>A0A0A9EFL7</accession>